<evidence type="ECO:0000256" key="1">
    <source>
        <dbReference type="SAM" id="Phobius"/>
    </source>
</evidence>
<organism evidence="2">
    <name type="scientific">Actinomyces succiniciruminis</name>
    <dbReference type="NCBI Taxonomy" id="1522002"/>
    <lineage>
        <taxon>Bacteria</taxon>
        <taxon>Bacillati</taxon>
        <taxon>Actinomycetota</taxon>
        <taxon>Actinomycetes</taxon>
        <taxon>Actinomycetales</taxon>
        <taxon>Actinomycetaceae</taxon>
        <taxon>Actinomyces</taxon>
    </lineage>
</organism>
<dbReference type="AlphaFoldDB" id="A0A1L7RM58"/>
<feature type="transmembrane region" description="Helical" evidence="1">
    <location>
        <begin position="6"/>
        <end position="23"/>
    </location>
</feature>
<keyword evidence="1" id="KW-1133">Transmembrane helix</keyword>
<keyword evidence="1" id="KW-0812">Transmembrane</keyword>
<accession>A0A1L7RM58</accession>
<dbReference type="EMBL" id="LK995499">
    <property type="protein sequence ID" value="CED91270.1"/>
    <property type="molecule type" value="Genomic_DNA"/>
</dbReference>
<protein>
    <submittedName>
        <fullName evidence="2">Uncharacterized protein</fullName>
    </submittedName>
</protein>
<proteinExistence type="predicted"/>
<gene>
    <name evidence="2" type="ORF">AAM4_1438</name>
</gene>
<feature type="transmembrane region" description="Helical" evidence="1">
    <location>
        <begin position="30"/>
        <end position="51"/>
    </location>
</feature>
<dbReference type="RefSeq" id="WP_210580077.1">
    <property type="nucleotide sequence ID" value="NZ_LK995499.1"/>
</dbReference>
<reference evidence="2" key="1">
    <citation type="submission" date="2014-07" db="EMBL/GenBank/DDBJ databases">
        <authorList>
            <person name="Zhang J.E."/>
            <person name="Yang H."/>
            <person name="Guo J."/>
            <person name="Deng Z."/>
            <person name="Luo H."/>
            <person name="Luo M."/>
            <person name="Zhao B."/>
        </authorList>
    </citation>
    <scope>NUCLEOTIDE SEQUENCE</scope>
    <source>
        <strain evidence="2">AM4</strain>
    </source>
</reference>
<evidence type="ECO:0000313" key="2">
    <source>
        <dbReference type="EMBL" id="CED91270.1"/>
    </source>
</evidence>
<sequence length="75" mass="8168">MALIIVPAYCAIIVFGFIGSATFSDRVRRVCEALFVVALIVILTATLWQFWQVCKTAITTVDSITPTATTTQEIG</sequence>
<name>A0A1L7RM58_9ACTO</name>
<keyword evidence="1" id="KW-0472">Membrane</keyword>